<proteinExistence type="predicted"/>
<sequence>MLVKLNFDSWRFALIKFDFCRFTSIKFDFFRFTICKYAFFRFTPIKFDSSRFALIRSAFWRFVCNRCAPCRFAPANFASFKVTTQVPKTTIQGTSLCRDYLGHGGYCNQTGNLTAECAERRRGGNKRLNASSVPMRPPRLFFLPESTESQSGDQSTYLSSYLLSKHSKSPFPSAPVIAFLLALSHLFLCASSNTPLPEVHQEGISILHQEPVFCICILPLPSIRTLSSILKSPPAPNYPSTQ</sequence>
<protein>
    <submittedName>
        <fullName evidence="1">Uncharacterized protein</fullName>
    </submittedName>
</protein>
<dbReference type="AlphaFoldDB" id="A0A7H1KNV5"/>
<evidence type="ECO:0000313" key="1">
    <source>
        <dbReference type="EMBL" id="QNT35619.1"/>
    </source>
</evidence>
<organism evidence="1">
    <name type="scientific">uncultured Methanosarcinales archaeon</name>
    <dbReference type="NCBI Taxonomy" id="183757"/>
    <lineage>
        <taxon>Archaea</taxon>
        <taxon>Methanobacteriati</taxon>
        <taxon>Methanobacteriota</taxon>
        <taxon>Stenosarchaea group</taxon>
        <taxon>Methanomicrobia</taxon>
        <taxon>Methanosarcinales</taxon>
        <taxon>environmental samples</taxon>
    </lineage>
</organism>
<gene>
    <name evidence="1" type="ORF">BFFPPMPJ_00024</name>
</gene>
<name>A0A7H1KNV5_9EURY</name>
<dbReference type="EMBL" id="MT776527">
    <property type="protein sequence ID" value="QNT35619.1"/>
    <property type="molecule type" value="Genomic_DNA"/>
</dbReference>
<accession>A0A7H1KNV5</accession>
<reference evidence="1" key="1">
    <citation type="submission" date="2020-07" db="EMBL/GenBank/DDBJ databases">
        <title>Unique genomic features of the anaerobic methanotrophic archaea.</title>
        <authorList>
            <person name="Chadwick G.L."/>
            <person name="Skennerton C.T."/>
            <person name="Laso-Perez R."/>
            <person name="Leu A.O."/>
            <person name="Speth D.R."/>
            <person name="Yu H."/>
            <person name="Morgan-Lang C."/>
            <person name="Hatzenpichler R."/>
            <person name="Goudeau D."/>
            <person name="Malmstrom R."/>
            <person name="Brazelton W.J."/>
            <person name="Woyke T."/>
            <person name="Hallam S.J."/>
            <person name="Tyson G.W."/>
            <person name="Wegener G."/>
            <person name="Boetius A."/>
            <person name="Orphan V."/>
        </authorList>
    </citation>
    <scope>NUCLEOTIDE SEQUENCE</scope>
</reference>